<gene>
    <name evidence="1" type="ORF">QQ008_07620</name>
</gene>
<evidence type="ECO:0000313" key="2">
    <source>
        <dbReference type="Proteomes" id="UP001172082"/>
    </source>
</evidence>
<accession>A0ABT8KLW5</accession>
<evidence type="ECO:0000313" key="1">
    <source>
        <dbReference type="EMBL" id="MDN5201224.1"/>
    </source>
</evidence>
<protein>
    <submittedName>
        <fullName evidence="1">Uncharacterized protein</fullName>
    </submittedName>
</protein>
<proteinExistence type="predicted"/>
<reference evidence="1" key="1">
    <citation type="submission" date="2023-06" db="EMBL/GenBank/DDBJ databases">
        <title>Genomic of Parafulvivirga corallium.</title>
        <authorList>
            <person name="Wang G."/>
        </authorList>
    </citation>
    <scope>NUCLEOTIDE SEQUENCE</scope>
    <source>
        <strain evidence="1">BMA10</strain>
    </source>
</reference>
<keyword evidence="2" id="KW-1185">Reference proteome</keyword>
<name>A0ABT8KLW5_9BACT</name>
<dbReference type="Proteomes" id="UP001172082">
    <property type="component" value="Unassembled WGS sequence"/>
</dbReference>
<dbReference type="EMBL" id="JAUJEA010000002">
    <property type="protein sequence ID" value="MDN5201224.1"/>
    <property type="molecule type" value="Genomic_DNA"/>
</dbReference>
<sequence length="86" mass="10178">MKIVKEVPFEYDSEKYIIKVLVDDKNYYAQVCYENGTEAYKNELSITIENDRKFQEKHGKMGIDQIVQDAKNSFIEYLKTPPSKLY</sequence>
<organism evidence="1 2">
    <name type="scientific">Splendidivirga corallicola</name>
    <dbReference type="NCBI Taxonomy" id="3051826"/>
    <lineage>
        <taxon>Bacteria</taxon>
        <taxon>Pseudomonadati</taxon>
        <taxon>Bacteroidota</taxon>
        <taxon>Cytophagia</taxon>
        <taxon>Cytophagales</taxon>
        <taxon>Splendidivirgaceae</taxon>
        <taxon>Splendidivirga</taxon>
    </lineage>
</organism>
<comment type="caution">
    <text evidence="1">The sequence shown here is derived from an EMBL/GenBank/DDBJ whole genome shotgun (WGS) entry which is preliminary data.</text>
</comment>
<dbReference type="RefSeq" id="WP_346751250.1">
    <property type="nucleotide sequence ID" value="NZ_JAUJEA010000002.1"/>
</dbReference>